<dbReference type="GO" id="GO:0003700">
    <property type="term" value="F:DNA-binding transcription factor activity"/>
    <property type="evidence" value="ECO:0007669"/>
    <property type="project" value="InterPro"/>
</dbReference>
<dbReference type="InterPro" id="IPR050313">
    <property type="entry name" value="Carb_Metab_HTH_regulators"/>
</dbReference>
<reference evidence="5 6" key="1">
    <citation type="journal article" date="2015" name="Genome Announc.">
        <title>Draft Genome Sequence of Clostridium tyrobutyricum Strain DIVETGP, Isolated from Cow's Milk for Grana Padano Production.</title>
        <authorList>
            <person name="Soggiu A."/>
            <person name="Piras C."/>
            <person name="Gaiarsa S."/>
            <person name="Sassera D."/>
            <person name="Roncada P."/>
            <person name="Bendixen E."/>
            <person name="Brasca M."/>
            <person name="Bonizzi L."/>
        </authorList>
    </citation>
    <scope>NUCLEOTIDE SEQUENCE [LARGE SCALE GENOMIC DNA]</scope>
    <source>
        <strain evidence="5 6">DIVETGP</strain>
    </source>
</reference>
<dbReference type="InterPro" id="IPR036390">
    <property type="entry name" value="WH_DNA-bd_sf"/>
</dbReference>
<dbReference type="PROSITE" id="PS00894">
    <property type="entry name" value="HTH_DEOR_1"/>
    <property type="match status" value="1"/>
</dbReference>
<keyword evidence="2" id="KW-0238">DNA-binding</keyword>
<accession>W6N797</accession>
<dbReference type="SMART" id="SM01134">
    <property type="entry name" value="DeoRC"/>
    <property type="match status" value="1"/>
</dbReference>
<dbReference type="GeneID" id="29420288"/>
<dbReference type="InterPro" id="IPR014036">
    <property type="entry name" value="DeoR-like_C"/>
</dbReference>
<dbReference type="Gene3D" id="1.10.10.10">
    <property type="entry name" value="Winged helix-like DNA-binding domain superfamily/Winged helix DNA-binding domain"/>
    <property type="match status" value="1"/>
</dbReference>
<sequence>MLTEQRHRIILDELKQKGIIKINYLVNILNTSESTIRRDLNYLESINAVKRIHGGAAIPKGRLIEPSYSEKEIQNVQEKKKIAQFASSCIEDGDCIYLDSGTSTFEMIQYISNKKIIIVTNGLKHINAIIENNINGYILGGKVKNNTKAVIGIDALKCMVKFRFDKCFLGINGIHPEYGFTTPDSEEAILKKNAIEHSRQSYILADESKFGEVSFVKVADLEMSDIITYGQIENYERYSEKTNIKVVMDS</sequence>
<dbReference type="Proteomes" id="UP000019482">
    <property type="component" value="Unassembled WGS sequence"/>
</dbReference>
<evidence type="ECO:0000256" key="3">
    <source>
        <dbReference type="ARBA" id="ARBA00023163"/>
    </source>
</evidence>
<keyword evidence="6" id="KW-1185">Reference proteome</keyword>
<dbReference type="RefSeq" id="WP_017895160.1">
    <property type="nucleotide sequence ID" value="NZ_CBXI010000040.1"/>
</dbReference>
<evidence type="ECO:0000313" key="5">
    <source>
        <dbReference type="EMBL" id="CDL92331.1"/>
    </source>
</evidence>
<dbReference type="OrthoDB" id="9797223at2"/>
<evidence type="ECO:0000256" key="2">
    <source>
        <dbReference type="ARBA" id="ARBA00023125"/>
    </source>
</evidence>
<feature type="domain" description="HTH deoR-type" evidence="4">
    <location>
        <begin position="3"/>
        <end position="58"/>
    </location>
</feature>
<dbReference type="Pfam" id="PF00455">
    <property type="entry name" value="DeoRC"/>
    <property type="match status" value="1"/>
</dbReference>
<dbReference type="PANTHER" id="PTHR30363:SF56">
    <property type="entry name" value="TRANSCRIPTIONAL REGULATOR, DEOR FAMILY"/>
    <property type="match status" value="1"/>
</dbReference>
<keyword evidence="1" id="KW-0805">Transcription regulation</keyword>
<evidence type="ECO:0000256" key="1">
    <source>
        <dbReference type="ARBA" id="ARBA00023015"/>
    </source>
</evidence>
<organism evidence="5 6">
    <name type="scientific">Clostridium tyrobutyricum DIVETGP</name>
    <dbReference type="NCBI Taxonomy" id="1408889"/>
    <lineage>
        <taxon>Bacteria</taxon>
        <taxon>Bacillati</taxon>
        <taxon>Bacillota</taxon>
        <taxon>Clostridia</taxon>
        <taxon>Eubacteriales</taxon>
        <taxon>Clostridiaceae</taxon>
        <taxon>Clostridium</taxon>
    </lineage>
</organism>
<dbReference type="Pfam" id="PF08220">
    <property type="entry name" value="HTH_DeoR"/>
    <property type="match status" value="1"/>
</dbReference>
<dbReference type="PRINTS" id="PR00037">
    <property type="entry name" value="HTHLACR"/>
</dbReference>
<dbReference type="EMBL" id="CBXI010000040">
    <property type="protein sequence ID" value="CDL92331.1"/>
    <property type="molecule type" value="Genomic_DNA"/>
</dbReference>
<evidence type="ECO:0000259" key="4">
    <source>
        <dbReference type="PROSITE" id="PS51000"/>
    </source>
</evidence>
<evidence type="ECO:0000313" key="6">
    <source>
        <dbReference type="Proteomes" id="UP000019482"/>
    </source>
</evidence>
<dbReference type="InterPro" id="IPR018356">
    <property type="entry name" value="Tscrpt_reg_HTH_DeoR_CS"/>
</dbReference>
<dbReference type="AlphaFoldDB" id="W6N797"/>
<dbReference type="PROSITE" id="PS51000">
    <property type="entry name" value="HTH_DEOR_2"/>
    <property type="match status" value="1"/>
</dbReference>
<name>W6N797_CLOTY</name>
<dbReference type="Gene3D" id="3.40.50.1360">
    <property type="match status" value="1"/>
</dbReference>
<dbReference type="SUPFAM" id="SSF100950">
    <property type="entry name" value="NagB/RpiA/CoA transferase-like"/>
    <property type="match status" value="1"/>
</dbReference>
<dbReference type="InterPro" id="IPR001034">
    <property type="entry name" value="DeoR_HTH"/>
</dbReference>
<proteinExistence type="predicted"/>
<dbReference type="InterPro" id="IPR036388">
    <property type="entry name" value="WH-like_DNA-bd_sf"/>
</dbReference>
<gene>
    <name evidence="5" type="ORF">CTDIVETGP_2401</name>
</gene>
<keyword evidence="3" id="KW-0804">Transcription</keyword>
<dbReference type="InterPro" id="IPR037171">
    <property type="entry name" value="NagB/RpiA_transferase-like"/>
</dbReference>
<protein>
    <submittedName>
        <fullName evidence="5">Transcriptional repressor of the fructose operon, DeoR family</fullName>
    </submittedName>
</protein>
<dbReference type="GO" id="GO:0003677">
    <property type="term" value="F:DNA binding"/>
    <property type="evidence" value="ECO:0007669"/>
    <property type="project" value="UniProtKB-KW"/>
</dbReference>
<dbReference type="SMART" id="SM00420">
    <property type="entry name" value="HTH_DEOR"/>
    <property type="match status" value="1"/>
</dbReference>
<comment type="caution">
    <text evidence="5">The sequence shown here is derived from an EMBL/GenBank/DDBJ whole genome shotgun (WGS) entry which is preliminary data.</text>
</comment>
<dbReference type="PANTHER" id="PTHR30363">
    <property type="entry name" value="HTH-TYPE TRANSCRIPTIONAL REGULATOR SRLR-RELATED"/>
    <property type="match status" value="1"/>
</dbReference>
<dbReference type="SUPFAM" id="SSF46785">
    <property type="entry name" value="Winged helix' DNA-binding domain"/>
    <property type="match status" value="1"/>
</dbReference>